<dbReference type="PANTHER" id="PTHR43479:SF23">
    <property type="entry name" value="HTH TETR-TYPE DOMAIN-CONTAINING PROTEIN"/>
    <property type="match status" value="1"/>
</dbReference>
<accession>A0ABV5C005</accession>
<dbReference type="PANTHER" id="PTHR43479">
    <property type="entry name" value="ACREF/ENVCD OPERON REPRESSOR-RELATED"/>
    <property type="match status" value="1"/>
</dbReference>
<sequence length="200" mass="23316">MNEHEKPRMDPRIIRTRQLLKDALIDLLQEVDVEKISVNRIAERATINRVTFYLHYRDIPDMLEKMADDMVKDIQHVLSHGLPVNNHSTEEIRFDQLVALLEHISENSKFYKIILGTKRIPIFTERLLQLLTEMISLRIHHSESDTIISKSGVPKDIAIWHYSSALIGTIVGWLRNDLPYTPHFLAKQISVLLGHRQEIE</sequence>
<dbReference type="Proteomes" id="UP001580430">
    <property type="component" value="Unassembled WGS sequence"/>
</dbReference>
<name>A0ABV5C005_9BACL</name>
<feature type="domain" description="HTH tetR-type" evidence="3">
    <location>
        <begin position="14"/>
        <end position="74"/>
    </location>
</feature>
<dbReference type="InterPro" id="IPR050624">
    <property type="entry name" value="HTH-type_Tx_Regulator"/>
</dbReference>
<feature type="DNA-binding region" description="H-T-H motif" evidence="2">
    <location>
        <begin position="37"/>
        <end position="56"/>
    </location>
</feature>
<dbReference type="Pfam" id="PF14278">
    <property type="entry name" value="TetR_C_8"/>
    <property type="match status" value="1"/>
</dbReference>
<organism evidence="4 5">
    <name type="scientific">Paenibacillus medicaginis</name>
    <dbReference type="NCBI Taxonomy" id="1470560"/>
    <lineage>
        <taxon>Bacteria</taxon>
        <taxon>Bacillati</taxon>
        <taxon>Bacillota</taxon>
        <taxon>Bacilli</taxon>
        <taxon>Bacillales</taxon>
        <taxon>Paenibacillaceae</taxon>
        <taxon>Paenibacillus</taxon>
    </lineage>
</organism>
<dbReference type="PROSITE" id="PS50977">
    <property type="entry name" value="HTH_TETR_2"/>
    <property type="match status" value="1"/>
</dbReference>
<dbReference type="InterPro" id="IPR039532">
    <property type="entry name" value="TetR_C_Firmicutes"/>
</dbReference>
<reference evidence="4 5" key="1">
    <citation type="submission" date="2024-09" db="EMBL/GenBank/DDBJ databases">
        <title>Paenibacillus zeirhizospherea sp. nov., isolated from surface of the maize (Zea mays) roots in a horticulture field, Hungary.</title>
        <authorList>
            <person name="Marton D."/>
            <person name="Farkas M."/>
            <person name="Bedics A."/>
            <person name="Toth E."/>
            <person name="Tancsics A."/>
            <person name="Boka K."/>
            <person name="Marati G."/>
            <person name="Kriszt B."/>
            <person name="Cserhati M."/>
        </authorList>
    </citation>
    <scope>NUCLEOTIDE SEQUENCE [LARGE SCALE GENOMIC DNA]</scope>
    <source>
        <strain evidence="4 5">JCM 18446</strain>
    </source>
</reference>
<dbReference type="SUPFAM" id="SSF46689">
    <property type="entry name" value="Homeodomain-like"/>
    <property type="match status" value="1"/>
</dbReference>
<proteinExistence type="predicted"/>
<gene>
    <name evidence="4" type="ORF">ACE5LO_09880</name>
</gene>
<comment type="caution">
    <text evidence="4">The sequence shown here is derived from an EMBL/GenBank/DDBJ whole genome shotgun (WGS) entry which is preliminary data.</text>
</comment>
<keyword evidence="5" id="KW-1185">Reference proteome</keyword>
<dbReference type="EMBL" id="JBHIRY010000007">
    <property type="protein sequence ID" value="MFB5760700.1"/>
    <property type="molecule type" value="Genomic_DNA"/>
</dbReference>
<evidence type="ECO:0000259" key="3">
    <source>
        <dbReference type="PROSITE" id="PS50977"/>
    </source>
</evidence>
<dbReference type="InterPro" id="IPR001647">
    <property type="entry name" value="HTH_TetR"/>
</dbReference>
<evidence type="ECO:0000256" key="1">
    <source>
        <dbReference type="ARBA" id="ARBA00023125"/>
    </source>
</evidence>
<evidence type="ECO:0000256" key="2">
    <source>
        <dbReference type="PROSITE-ProRule" id="PRU00335"/>
    </source>
</evidence>
<dbReference type="RefSeq" id="WP_375519851.1">
    <property type="nucleotide sequence ID" value="NZ_JBHIRY010000007.1"/>
</dbReference>
<evidence type="ECO:0000313" key="5">
    <source>
        <dbReference type="Proteomes" id="UP001580430"/>
    </source>
</evidence>
<keyword evidence="1 2" id="KW-0238">DNA-binding</keyword>
<protein>
    <submittedName>
        <fullName evidence="4">TetR/AcrR family transcriptional regulator C-terminal domain-containing protein</fullName>
    </submittedName>
</protein>
<evidence type="ECO:0000313" key="4">
    <source>
        <dbReference type="EMBL" id="MFB5760700.1"/>
    </source>
</evidence>
<dbReference type="InterPro" id="IPR009057">
    <property type="entry name" value="Homeodomain-like_sf"/>
</dbReference>
<dbReference type="Gene3D" id="1.10.357.10">
    <property type="entry name" value="Tetracycline Repressor, domain 2"/>
    <property type="match status" value="1"/>
</dbReference>